<dbReference type="InterPro" id="IPR043504">
    <property type="entry name" value="Peptidase_S1_PA_chymotrypsin"/>
</dbReference>
<dbReference type="Pfam" id="PF13365">
    <property type="entry name" value="Trypsin_2"/>
    <property type="match status" value="1"/>
</dbReference>
<dbReference type="PANTHER" id="PTHR22939:SF129">
    <property type="entry name" value="SERINE PROTEASE HTRA2, MITOCHONDRIAL"/>
    <property type="match status" value="1"/>
</dbReference>
<accession>A0ABX1BSK4</accession>
<keyword evidence="2" id="KW-1133">Transmembrane helix</keyword>
<evidence type="ECO:0000313" key="4">
    <source>
        <dbReference type="Proteomes" id="UP000695264"/>
    </source>
</evidence>
<feature type="compositionally biased region" description="Low complexity" evidence="1">
    <location>
        <begin position="83"/>
        <end position="95"/>
    </location>
</feature>
<keyword evidence="4" id="KW-1185">Reference proteome</keyword>
<feature type="region of interest" description="Disordered" evidence="1">
    <location>
        <begin position="1"/>
        <end position="116"/>
    </location>
</feature>
<dbReference type="SUPFAM" id="SSF50494">
    <property type="entry name" value="Trypsin-like serine proteases"/>
    <property type="match status" value="1"/>
</dbReference>
<dbReference type="InterPro" id="IPR001940">
    <property type="entry name" value="Peptidase_S1C"/>
</dbReference>
<dbReference type="Proteomes" id="UP000695264">
    <property type="component" value="Unassembled WGS sequence"/>
</dbReference>
<dbReference type="InterPro" id="IPR009003">
    <property type="entry name" value="Peptidase_S1_PA"/>
</dbReference>
<feature type="compositionally biased region" description="Basic and acidic residues" evidence="1">
    <location>
        <begin position="14"/>
        <end position="25"/>
    </location>
</feature>
<proteinExistence type="predicted"/>
<dbReference type="PRINTS" id="PR00834">
    <property type="entry name" value="PROTEASES2C"/>
</dbReference>
<comment type="caution">
    <text evidence="3">The sequence shown here is derived from an EMBL/GenBank/DDBJ whole genome shotgun (WGS) entry which is preliminary data.</text>
</comment>
<feature type="compositionally biased region" description="Pro residues" evidence="1">
    <location>
        <begin position="30"/>
        <end position="46"/>
    </location>
</feature>
<gene>
    <name evidence="3" type="ORF">HCK00_05755</name>
</gene>
<feature type="transmembrane region" description="Helical" evidence="2">
    <location>
        <begin position="122"/>
        <end position="143"/>
    </location>
</feature>
<name>A0ABX1BSK4_9ACTN</name>
<keyword evidence="2" id="KW-0472">Membrane</keyword>
<protein>
    <submittedName>
        <fullName evidence="3">Trypsin-like serine protease</fullName>
    </submittedName>
</protein>
<evidence type="ECO:0000256" key="2">
    <source>
        <dbReference type="SAM" id="Phobius"/>
    </source>
</evidence>
<keyword evidence="2" id="KW-0812">Transmembrane</keyword>
<dbReference type="PANTHER" id="PTHR22939">
    <property type="entry name" value="SERINE PROTEASE FAMILY S1C HTRA-RELATED"/>
    <property type="match status" value="1"/>
</dbReference>
<sequence length="410" mass="40059">MTETRAYPPQPQRPADDSGRPDDPRGTAPFPAPAPAPAPDPAPGPAPAGASDHPAPGRPTQTPPFVTPEGTTIWPSGHTVPSPGGDDAGAAHGAPPAGPPPQALTGVSGHGRPRHRRRRGPLALLAAVAVVAGAVGGGAGWAAGGLADAGRPAASTTVSATGVSEVTDGSVASVAETVRPSVVEIHATSASGQSSGSGVITSADGEILTNNHVVSGATSIEVVFDDGTKATADVRGSDPDLDLALLQARDVSGLTPAVLGDSAGVTVGDQVVAIGSPEGLTGTVTSGIVSALDREVTVGRDDGGQQSSGGDGRQWPFEFGGGQYNGQVGGDTTTYPAIQTDASLNPGNSGGPLIDMDGRIIGINSAMYAPGTSGGSGTSATSAGSVGLGFAIPIDEVKKVMDELRSGDGG</sequence>
<reference evidence="3 4" key="1">
    <citation type="submission" date="2020-03" db="EMBL/GenBank/DDBJ databases">
        <title>WGS of actinomycetes isolated from Thailand.</title>
        <authorList>
            <person name="Thawai C."/>
        </authorList>
    </citation>
    <scope>NUCLEOTIDE SEQUENCE [LARGE SCALE GENOMIC DNA]</scope>
    <source>
        <strain evidence="3 4">PLAI 1-29</strain>
    </source>
</reference>
<organism evidence="3 4">
    <name type="scientific">Streptomyces zingiberis</name>
    <dbReference type="NCBI Taxonomy" id="2053010"/>
    <lineage>
        <taxon>Bacteria</taxon>
        <taxon>Bacillati</taxon>
        <taxon>Actinomycetota</taxon>
        <taxon>Actinomycetes</taxon>
        <taxon>Kitasatosporales</taxon>
        <taxon>Streptomycetaceae</taxon>
        <taxon>Streptomyces</taxon>
    </lineage>
</organism>
<evidence type="ECO:0000256" key="1">
    <source>
        <dbReference type="SAM" id="MobiDB-lite"/>
    </source>
</evidence>
<evidence type="ECO:0000313" key="3">
    <source>
        <dbReference type="EMBL" id="NJQ00053.1"/>
    </source>
</evidence>
<dbReference type="EMBL" id="JAATEN010000003">
    <property type="protein sequence ID" value="NJQ00053.1"/>
    <property type="molecule type" value="Genomic_DNA"/>
</dbReference>
<dbReference type="RefSeq" id="WP_168100628.1">
    <property type="nucleotide sequence ID" value="NZ_JAATEN010000003.1"/>
</dbReference>
<dbReference type="Gene3D" id="2.40.10.10">
    <property type="entry name" value="Trypsin-like serine proteases"/>
    <property type="match status" value="2"/>
</dbReference>